<comment type="function">
    <text evidence="3">Required for maturation of urease via the functional incorporation of the urease nickel metallocenter.</text>
</comment>
<organism evidence="4 5">
    <name type="scientific">Palleronia pelagia</name>
    <dbReference type="NCBI Taxonomy" id="387096"/>
    <lineage>
        <taxon>Bacteria</taxon>
        <taxon>Pseudomonadati</taxon>
        <taxon>Pseudomonadota</taxon>
        <taxon>Alphaproteobacteria</taxon>
        <taxon>Rhodobacterales</taxon>
        <taxon>Roseobacteraceae</taxon>
        <taxon>Palleronia</taxon>
    </lineage>
</organism>
<dbReference type="AlphaFoldDB" id="A0A1H8JPM7"/>
<dbReference type="OrthoDB" id="9798842at2"/>
<sequence>MNDTQTLGSPQVQPRSLGGLSVVAAARGGVSALSDLRQSGALKALFPTPRGAGVTAVCINTGGGIAGGDRFEISATARADARLTLTTQAAERVYRAAAAVPGRMTTRLTVDRGATLHWLPQETILFDGARLRRRLRIEMAEDARLLMVEPVAFGRHARGEVLRGGAFEDRVAIDRAGAPLYRDATRLSGDIAGHLARPAIAGGAGAMALVVLAEPEAERHLPAARAVLPAGAGASSPAPGLLVVRLLAGDSFDLRRALIPLLERLSGAALPPVWRS</sequence>
<gene>
    <name evidence="3" type="primary">ureD</name>
    <name evidence="4" type="ORF">SAMN04488011_106280</name>
</gene>
<comment type="subcellular location">
    <subcellularLocation>
        <location evidence="3">Cytoplasm</location>
    </subcellularLocation>
</comment>
<comment type="subunit">
    <text evidence="3">UreD, UreF and UreG form a complex that acts as a GTP-hydrolysis-dependent molecular chaperone, activating the urease apoprotein by helping to assemble the nickel containing metallocenter of UreC. The UreE protein probably delivers the nickel.</text>
</comment>
<evidence type="ECO:0000256" key="2">
    <source>
        <dbReference type="ARBA" id="ARBA00023186"/>
    </source>
</evidence>
<comment type="similarity">
    <text evidence="1 3">Belongs to the UreD family.</text>
</comment>
<keyword evidence="3" id="KW-0963">Cytoplasm</keyword>
<dbReference type="HAMAP" id="MF_01384">
    <property type="entry name" value="UreD"/>
    <property type="match status" value="1"/>
</dbReference>
<dbReference type="GO" id="GO:0005737">
    <property type="term" value="C:cytoplasm"/>
    <property type="evidence" value="ECO:0007669"/>
    <property type="project" value="UniProtKB-SubCell"/>
</dbReference>
<evidence type="ECO:0000256" key="3">
    <source>
        <dbReference type="HAMAP-Rule" id="MF_01384"/>
    </source>
</evidence>
<proteinExistence type="inferred from homology"/>
<dbReference type="RefSeq" id="WP_091846115.1">
    <property type="nucleotide sequence ID" value="NZ_FOCM01000006.1"/>
</dbReference>
<dbReference type="GO" id="GO:0016151">
    <property type="term" value="F:nickel cation binding"/>
    <property type="evidence" value="ECO:0007669"/>
    <property type="project" value="UniProtKB-UniRule"/>
</dbReference>
<reference evidence="5" key="1">
    <citation type="submission" date="2016-10" db="EMBL/GenBank/DDBJ databases">
        <authorList>
            <person name="Varghese N."/>
            <person name="Submissions S."/>
        </authorList>
    </citation>
    <scope>NUCLEOTIDE SEQUENCE [LARGE SCALE GENOMIC DNA]</scope>
    <source>
        <strain evidence="5">DSM 26893</strain>
    </source>
</reference>
<keyword evidence="2 3" id="KW-0143">Chaperone</keyword>
<dbReference type="Pfam" id="PF01774">
    <property type="entry name" value="UreD"/>
    <property type="match status" value="1"/>
</dbReference>
<dbReference type="EMBL" id="FOCM01000006">
    <property type="protein sequence ID" value="SEN82138.1"/>
    <property type="molecule type" value="Genomic_DNA"/>
</dbReference>
<evidence type="ECO:0000313" key="4">
    <source>
        <dbReference type="EMBL" id="SEN82138.1"/>
    </source>
</evidence>
<dbReference type="PANTHER" id="PTHR33643">
    <property type="entry name" value="UREASE ACCESSORY PROTEIN D"/>
    <property type="match status" value="1"/>
</dbReference>
<evidence type="ECO:0000313" key="5">
    <source>
        <dbReference type="Proteomes" id="UP000199372"/>
    </source>
</evidence>
<keyword evidence="5" id="KW-1185">Reference proteome</keyword>
<dbReference type="PANTHER" id="PTHR33643:SF1">
    <property type="entry name" value="UREASE ACCESSORY PROTEIN D"/>
    <property type="match status" value="1"/>
</dbReference>
<keyword evidence="3" id="KW-0996">Nickel insertion</keyword>
<name>A0A1H8JPM7_9RHOB</name>
<protein>
    <recommendedName>
        <fullName evidence="3">Urease accessory protein UreD</fullName>
    </recommendedName>
</protein>
<dbReference type="Proteomes" id="UP000199372">
    <property type="component" value="Unassembled WGS sequence"/>
</dbReference>
<dbReference type="InterPro" id="IPR002669">
    <property type="entry name" value="UreD"/>
</dbReference>
<accession>A0A1H8JPM7</accession>
<evidence type="ECO:0000256" key="1">
    <source>
        <dbReference type="ARBA" id="ARBA00007177"/>
    </source>
</evidence>